<organism evidence="6 7">
    <name type="scientific">Gracilibacillus boraciitolerans JCM 21714</name>
    <dbReference type="NCBI Taxonomy" id="1298598"/>
    <lineage>
        <taxon>Bacteria</taxon>
        <taxon>Bacillati</taxon>
        <taxon>Bacillota</taxon>
        <taxon>Bacilli</taxon>
        <taxon>Bacillales</taxon>
        <taxon>Bacillaceae</taxon>
        <taxon>Gracilibacillus</taxon>
    </lineage>
</organism>
<dbReference type="eggNOG" id="COG0732">
    <property type="taxonomic scope" value="Bacteria"/>
</dbReference>
<dbReference type="InterPro" id="IPR000055">
    <property type="entry name" value="Restrct_endonuc_typeI_TRD"/>
</dbReference>
<name>W4VNQ4_9BACI</name>
<proteinExistence type="inferred from homology"/>
<protein>
    <submittedName>
        <fullName evidence="6">Type I restriction-modification system</fullName>
    </submittedName>
</protein>
<evidence type="ECO:0000313" key="7">
    <source>
        <dbReference type="Proteomes" id="UP000019102"/>
    </source>
</evidence>
<comment type="similarity">
    <text evidence="1">Belongs to the type-I restriction system S methylase family.</text>
</comment>
<dbReference type="Proteomes" id="UP000019102">
    <property type="component" value="Unassembled WGS sequence"/>
</dbReference>
<gene>
    <name evidence="6" type="ORF">JCM21714_3991</name>
</gene>
<keyword evidence="7" id="KW-1185">Reference proteome</keyword>
<dbReference type="RefSeq" id="WP_084040861.1">
    <property type="nucleotide sequence ID" value="NZ_BAVS01000031.1"/>
</dbReference>
<dbReference type="InterPro" id="IPR044946">
    <property type="entry name" value="Restrct_endonuc_typeI_TRD_sf"/>
</dbReference>
<evidence type="ECO:0000256" key="4">
    <source>
        <dbReference type="SAM" id="Coils"/>
    </source>
</evidence>
<keyword evidence="3" id="KW-0238">DNA-binding</keyword>
<evidence type="ECO:0000256" key="1">
    <source>
        <dbReference type="ARBA" id="ARBA00010923"/>
    </source>
</evidence>
<accession>W4VNQ4</accession>
<dbReference type="GO" id="GO:0003677">
    <property type="term" value="F:DNA binding"/>
    <property type="evidence" value="ECO:0007669"/>
    <property type="project" value="UniProtKB-KW"/>
</dbReference>
<keyword evidence="2" id="KW-0680">Restriction system</keyword>
<evidence type="ECO:0000256" key="3">
    <source>
        <dbReference type="ARBA" id="ARBA00023125"/>
    </source>
</evidence>
<dbReference type="GO" id="GO:0009307">
    <property type="term" value="P:DNA restriction-modification system"/>
    <property type="evidence" value="ECO:0007669"/>
    <property type="project" value="UniProtKB-KW"/>
</dbReference>
<sequence length="91" mass="10661">MRPYIDSYFLLSRIQEERFVSKVLNRSTGTSYPAINSNDLAQIEISIPMLKEEQIKIGNFFKQLDDTIALQEKELETLKQTKKAFLQKMFV</sequence>
<evidence type="ECO:0000313" key="6">
    <source>
        <dbReference type="EMBL" id="GAE94801.1"/>
    </source>
</evidence>
<dbReference type="PANTHER" id="PTHR30408">
    <property type="entry name" value="TYPE-1 RESTRICTION ENZYME ECOKI SPECIFICITY PROTEIN"/>
    <property type="match status" value="1"/>
</dbReference>
<feature type="coiled-coil region" evidence="4">
    <location>
        <begin position="61"/>
        <end position="88"/>
    </location>
</feature>
<dbReference type="REBASE" id="80414">
    <property type="entry name" value="S.Gbo21714ORF3993P"/>
</dbReference>
<feature type="domain" description="Type I restriction modification DNA specificity" evidence="5">
    <location>
        <begin position="8"/>
        <end position="80"/>
    </location>
</feature>
<comment type="caution">
    <text evidence="6">The sequence shown here is derived from an EMBL/GenBank/DDBJ whole genome shotgun (WGS) entry which is preliminary data.</text>
</comment>
<reference evidence="6 7" key="1">
    <citation type="journal article" date="2014" name="Genome Announc.">
        <title>Draft Genome Sequence of the Boron-Tolerant and Moderately Halotolerant Bacterium Gracilibacillus boraciitolerans JCM 21714T.</title>
        <authorList>
            <person name="Ahmed I."/>
            <person name="Oshima K."/>
            <person name="Suda W."/>
            <person name="Kitamura K."/>
            <person name="Iida T."/>
            <person name="Ohmori Y."/>
            <person name="Fujiwara T."/>
            <person name="Hattori M."/>
            <person name="Ohkuma M."/>
        </authorList>
    </citation>
    <scope>NUCLEOTIDE SEQUENCE [LARGE SCALE GENOMIC DNA]</scope>
    <source>
        <strain evidence="6 7">JCM 21714</strain>
    </source>
</reference>
<dbReference type="SUPFAM" id="SSF116734">
    <property type="entry name" value="DNA methylase specificity domain"/>
    <property type="match status" value="1"/>
</dbReference>
<dbReference type="AlphaFoldDB" id="W4VNQ4"/>
<dbReference type="PANTHER" id="PTHR30408:SF12">
    <property type="entry name" value="TYPE I RESTRICTION ENZYME MJAVIII SPECIFICITY SUBUNIT"/>
    <property type="match status" value="1"/>
</dbReference>
<evidence type="ECO:0000259" key="5">
    <source>
        <dbReference type="Pfam" id="PF01420"/>
    </source>
</evidence>
<dbReference type="Gene3D" id="3.90.220.20">
    <property type="entry name" value="DNA methylase specificity domains"/>
    <property type="match status" value="1"/>
</dbReference>
<dbReference type="Pfam" id="PF01420">
    <property type="entry name" value="Methylase_S"/>
    <property type="match status" value="1"/>
</dbReference>
<dbReference type="EMBL" id="BAVS01000031">
    <property type="protein sequence ID" value="GAE94801.1"/>
    <property type="molecule type" value="Genomic_DNA"/>
</dbReference>
<dbReference type="InterPro" id="IPR052021">
    <property type="entry name" value="Type-I_RS_S_subunit"/>
</dbReference>
<dbReference type="OrthoDB" id="9795776at2"/>
<dbReference type="STRING" id="1298598.JCM21714_3991"/>
<keyword evidence="4" id="KW-0175">Coiled coil</keyword>
<evidence type="ECO:0000256" key="2">
    <source>
        <dbReference type="ARBA" id="ARBA00022747"/>
    </source>
</evidence>